<feature type="compositionally biased region" description="Basic and acidic residues" evidence="1">
    <location>
        <begin position="208"/>
        <end position="235"/>
    </location>
</feature>
<protein>
    <submittedName>
        <fullName evidence="3">Uncharacterized protein</fullName>
    </submittedName>
</protein>
<keyword evidence="2" id="KW-1133">Transmembrane helix</keyword>
<keyword evidence="2" id="KW-0812">Transmembrane</keyword>
<feature type="region of interest" description="Disordered" evidence="1">
    <location>
        <begin position="208"/>
        <end position="245"/>
    </location>
</feature>
<feature type="transmembrane region" description="Helical" evidence="2">
    <location>
        <begin position="103"/>
        <end position="134"/>
    </location>
</feature>
<proteinExistence type="predicted"/>
<feature type="transmembrane region" description="Helical" evidence="2">
    <location>
        <begin position="146"/>
        <end position="167"/>
    </location>
</feature>
<keyword evidence="4" id="KW-1185">Reference proteome</keyword>
<evidence type="ECO:0000313" key="3">
    <source>
        <dbReference type="EMBL" id="CAK0830249.1"/>
    </source>
</evidence>
<name>A0ABN9SDZ5_9DINO</name>
<evidence type="ECO:0000313" key="4">
    <source>
        <dbReference type="Proteomes" id="UP001189429"/>
    </source>
</evidence>
<reference evidence="3" key="1">
    <citation type="submission" date="2023-10" db="EMBL/GenBank/DDBJ databases">
        <authorList>
            <person name="Chen Y."/>
            <person name="Shah S."/>
            <person name="Dougan E. K."/>
            <person name="Thang M."/>
            <person name="Chan C."/>
        </authorList>
    </citation>
    <scope>NUCLEOTIDE SEQUENCE [LARGE SCALE GENOMIC DNA]</scope>
</reference>
<evidence type="ECO:0000256" key="2">
    <source>
        <dbReference type="SAM" id="Phobius"/>
    </source>
</evidence>
<gene>
    <name evidence="3" type="ORF">PCOR1329_LOCUS28942</name>
</gene>
<dbReference type="Proteomes" id="UP001189429">
    <property type="component" value="Unassembled WGS sequence"/>
</dbReference>
<feature type="transmembrane region" description="Helical" evidence="2">
    <location>
        <begin position="67"/>
        <end position="91"/>
    </location>
</feature>
<keyword evidence="2" id="KW-0472">Membrane</keyword>
<evidence type="ECO:0000256" key="1">
    <source>
        <dbReference type="SAM" id="MobiDB-lite"/>
    </source>
</evidence>
<feature type="transmembrane region" description="Helical" evidence="2">
    <location>
        <begin position="17"/>
        <end position="36"/>
    </location>
</feature>
<sequence length="245" mass="27290">MAIGTPRVSRTSVLLRYPFLLMLLWMFIPMLLMAVMTFLELPILLFGLLLLSMFGVVRGLMLVAETILAEFFLQLLFTVMVLLMKVLGLIARLKRMLVFDMMFVLSIFVLSLLTVVLLTTFLEVQTIGLVLIFVEVLAPSVEETTFIVLLSTFVLVTTMARMVFIVLRPTRGPDFCDGGELRGAAADRDLAEVRAYAVLRECYGADLRSDGGQRATAERRDDDDRLRGADDRVGSDLRGGAGSRP</sequence>
<comment type="caution">
    <text evidence="3">The sequence shown here is derived from an EMBL/GenBank/DDBJ whole genome shotgun (WGS) entry which is preliminary data.</text>
</comment>
<feature type="transmembrane region" description="Helical" evidence="2">
    <location>
        <begin position="43"/>
        <end position="61"/>
    </location>
</feature>
<organism evidence="3 4">
    <name type="scientific">Prorocentrum cordatum</name>
    <dbReference type="NCBI Taxonomy" id="2364126"/>
    <lineage>
        <taxon>Eukaryota</taxon>
        <taxon>Sar</taxon>
        <taxon>Alveolata</taxon>
        <taxon>Dinophyceae</taxon>
        <taxon>Prorocentrales</taxon>
        <taxon>Prorocentraceae</taxon>
        <taxon>Prorocentrum</taxon>
    </lineage>
</organism>
<accession>A0ABN9SDZ5</accession>
<dbReference type="EMBL" id="CAUYUJ010010780">
    <property type="protein sequence ID" value="CAK0830249.1"/>
    <property type="molecule type" value="Genomic_DNA"/>
</dbReference>